<keyword evidence="3 4" id="KW-0326">Glycosidase</keyword>
<dbReference type="EC" id="3.2.1.14" evidence="1"/>
<proteinExistence type="inferred from homology"/>
<sequence>MGEPGLALRYNHVSQEELRQVATYLWNNFLGGQSSSLPLGAAALDGFDFDIEEGTTQHWDELARFLPQYSKQGKIVYLTVAPRCPFPDAYMGAALKIGLFDYVWVRFYYNPPCQYNSDNLVKYWNQLTISIPATKCFLELPASPNTAGSGFISAADLTSKVLLAIIGIKYMIKYCHAPIPNGMKQASDNNRKPMEVYPRVYNASLKVKLLYPKSNFFPLTKSEKSQPLEATWEDIEKDFKVFYRIDTKHPPISTYRHLVTAHPYSLPMLGEMLPQFPLYPGNPLLPHLTPLPQMPLKGKEKGGSRLRALKKGRYPNLPNSRLQKTPELQGRSIRMVLLLRLAKAPKGSSIPRPLYGTRPSCSTRETSSHLRHPLVMLRRVGLSWYLSA</sequence>
<dbReference type="PROSITE" id="PS51910">
    <property type="entry name" value="GH18_2"/>
    <property type="match status" value="1"/>
</dbReference>
<dbReference type="GO" id="GO:0005975">
    <property type="term" value="P:carbohydrate metabolic process"/>
    <property type="evidence" value="ECO:0007669"/>
    <property type="project" value="InterPro"/>
</dbReference>
<evidence type="ECO:0000256" key="3">
    <source>
        <dbReference type="ARBA" id="ARBA00023295"/>
    </source>
</evidence>
<evidence type="ECO:0000259" key="6">
    <source>
        <dbReference type="PROSITE" id="PS51910"/>
    </source>
</evidence>
<evidence type="ECO:0000256" key="2">
    <source>
        <dbReference type="ARBA" id="ARBA00022801"/>
    </source>
</evidence>
<dbReference type="GO" id="GO:0008843">
    <property type="term" value="F:endochitinase activity"/>
    <property type="evidence" value="ECO:0007669"/>
    <property type="project" value="UniProtKB-EC"/>
</dbReference>
<dbReference type="SUPFAM" id="SSF51445">
    <property type="entry name" value="(Trans)glycosidases"/>
    <property type="match status" value="1"/>
</dbReference>
<evidence type="ECO:0000256" key="4">
    <source>
        <dbReference type="RuleBase" id="RU000489"/>
    </source>
</evidence>
<accession>A0AAW0M1D5</accession>
<dbReference type="PROSITE" id="PS01095">
    <property type="entry name" value="GH18_1"/>
    <property type="match status" value="1"/>
</dbReference>
<evidence type="ECO:0000256" key="5">
    <source>
        <dbReference type="RuleBase" id="RU004453"/>
    </source>
</evidence>
<evidence type="ECO:0000256" key="1">
    <source>
        <dbReference type="ARBA" id="ARBA00012729"/>
    </source>
</evidence>
<dbReference type="Proteomes" id="UP000237347">
    <property type="component" value="Unassembled WGS sequence"/>
</dbReference>
<organism evidence="7 8">
    <name type="scientific">Quercus suber</name>
    <name type="common">Cork oak</name>
    <dbReference type="NCBI Taxonomy" id="58331"/>
    <lineage>
        <taxon>Eukaryota</taxon>
        <taxon>Viridiplantae</taxon>
        <taxon>Streptophyta</taxon>
        <taxon>Embryophyta</taxon>
        <taxon>Tracheophyta</taxon>
        <taxon>Spermatophyta</taxon>
        <taxon>Magnoliopsida</taxon>
        <taxon>eudicotyledons</taxon>
        <taxon>Gunneridae</taxon>
        <taxon>Pentapetalae</taxon>
        <taxon>rosids</taxon>
        <taxon>fabids</taxon>
        <taxon>Fagales</taxon>
        <taxon>Fagaceae</taxon>
        <taxon>Quercus</taxon>
    </lineage>
</organism>
<feature type="domain" description="GH18" evidence="6">
    <location>
        <begin position="1"/>
        <end position="388"/>
    </location>
</feature>
<dbReference type="InterPro" id="IPR001579">
    <property type="entry name" value="Glyco_hydro_18_chit_AS"/>
</dbReference>
<dbReference type="InterPro" id="IPR001223">
    <property type="entry name" value="Glyco_hydro18_cat"/>
</dbReference>
<evidence type="ECO:0000313" key="7">
    <source>
        <dbReference type="EMBL" id="KAK7857747.1"/>
    </source>
</evidence>
<reference evidence="7 8" key="1">
    <citation type="journal article" date="2018" name="Sci. Data">
        <title>The draft genome sequence of cork oak.</title>
        <authorList>
            <person name="Ramos A.M."/>
            <person name="Usie A."/>
            <person name="Barbosa P."/>
            <person name="Barros P.M."/>
            <person name="Capote T."/>
            <person name="Chaves I."/>
            <person name="Simoes F."/>
            <person name="Abreu I."/>
            <person name="Carrasquinho I."/>
            <person name="Faro C."/>
            <person name="Guimaraes J.B."/>
            <person name="Mendonca D."/>
            <person name="Nobrega F."/>
            <person name="Rodrigues L."/>
            <person name="Saibo N.J.M."/>
            <person name="Varela M.C."/>
            <person name="Egas C."/>
            <person name="Matos J."/>
            <person name="Miguel C.M."/>
            <person name="Oliveira M.M."/>
            <person name="Ricardo C.P."/>
            <person name="Goncalves S."/>
        </authorList>
    </citation>
    <scope>NUCLEOTIDE SEQUENCE [LARGE SCALE GENOMIC DNA]</scope>
    <source>
        <strain evidence="8">cv. HL8</strain>
    </source>
</reference>
<protein>
    <recommendedName>
        <fullName evidence="1">chitinase</fullName>
        <ecNumber evidence="1">3.2.1.14</ecNumber>
    </recommendedName>
</protein>
<keyword evidence="2 4" id="KW-0378">Hydrolase</keyword>
<gene>
    <name evidence="7" type="primary">CHIA_2</name>
    <name evidence="7" type="ORF">CFP56_015881</name>
</gene>
<keyword evidence="8" id="KW-1185">Reference proteome</keyword>
<comment type="similarity">
    <text evidence="5">Belongs to the glycosyl hydrolase 18 family.</text>
</comment>
<dbReference type="PANTHER" id="PTHR45708">
    <property type="entry name" value="ENDOCHITINASE"/>
    <property type="match status" value="1"/>
</dbReference>
<dbReference type="InterPro" id="IPR050542">
    <property type="entry name" value="Glycosyl_Hydrlase18_Chitinase"/>
</dbReference>
<dbReference type="PANTHER" id="PTHR45708:SF49">
    <property type="entry name" value="ENDOCHITINASE"/>
    <property type="match status" value="1"/>
</dbReference>
<dbReference type="AlphaFoldDB" id="A0AAW0M1D5"/>
<dbReference type="EMBL" id="PKMF04000024">
    <property type="protein sequence ID" value="KAK7857747.1"/>
    <property type="molecule type" value="Genomic_DNA"/>
</dbReference>
<dbReference type="Pfam" id="PF00704">
    <property type="entry name" value="Glyco_hydro_18"/>
    <property type="match status" value="1"/>
</dbReference>
<dbReference type="InterPro" id="IPR017853">
    <property type="entry name" value="GH"/>
</dbReference>
<dbReference type="GO" id="GO:0005576">
    <property type="term" value="C:extracellular region"/>
    <property type="evidence" value="ECO:0007669"/>
    <property type="project" value="TreeGrafter"/>
</dbReference>
<name>A0AAW0M1D5_QUESU</name>
<dbReference type="Gene3D" id="3.20.20.80">
    <property type="entry name" value="Glycosidases"/>
    <property type="match status" value="1"/>
</dbReference>
<comment type="caution">
    <text evidence="7">The sequence shown here is derived from an EMBL/GenBank/DDBJ whole genome shotgun (WGS) entry which is preliminary data.</text>
</comment>
<evidence type="ECO:0000313" key="8">
    <source>
        <dbReference type="Proteomes" id="UP000237347"/>
    </source>
</evidence>